<dbReference type="Proteomes" id="UP001430290">
    <property type="component" value="Unassembled WGS sequence"/>
</dbReference>
<evidence type="ECO:0000313" key="6">
    <source>
        <dbReference type="Proteomes" id="UP001430290"/>
    </source>
</evidence>
<dbReference type="PANTHER" id="PTHR35603">
    <property type="match status" value="1"/>
</dbReference>
<reference evidence="5" key="1">
    <citation type="submission" date="2021-09" db="EMBL/GenBank/DDBJ databases">
        <authorList>
            <person name="Wu T."/>
            <person name="Guo S.Z."/>
        </authorList>
    </citation>
    <scope>NUCLEOTIDE SEQUENCE</scope>
    <source>
        <strain evidence="5">RSS-23</strain>
    </source>
</reference>
<dbReference type="Pfam" id="PF05433">
    <property type="entry name" value="Rick_17kDa_Anti"/>
    <property type="match status" value="1"/>
</dbReference>
<keyword evidence="2" id="KW-0472">Membrane</keyword>
<sequence length="275" mass="28672">MPKNNTIAVAVAALLVGGVATAGYMNSRSHSNTTPVPQAVPVAAQLPAPTTATASAPATMAAPLATGLIYADVLDVKPINAREPLYASVIGSEPIRESNTVNTPQQECRDVVVQERLPERDGNVGGTVAGALIGGLVGNQVGRGNGRKAATVAGAVGGGYLGHEIDKRHQGGRVVDRTERQCHTVNASSTRSQTVAWNVTYRNPDGSTGQMRMDKKPGSRIALGDGSRTVGYDVTYRYNGQQRTVRMDHAPGTQLPVIDGQVVTQTASVEGPVSR</sequence>
<dbReference type="RefSeq" id="WP_223626603.1">
    <property type="nucleotide sequence ID" value="NZ_JAIQDJ010000001.1"/>
</dbReference>
<comment type="subcellular location">
    <subcellularLocation>
        <location evidence="1">Membrane</location>
    </subcellularLocation>
</comment>
<dbReference type="InterPro" id="IPR008816">
    <property type="entry name" value="Gly_zipper_2TM_dom"/>
</dbReference>
<proteinExistence type="predicted"/>
<accession>A0ABS7TBR2</accession>
<feature type="signal peptide" evidence="3">
    <location>
        <begin position="1"/>
        <end position="22"/>
    </location>
</feature>
<evidence type="ECO:0000256" key="1">
    <source>
        <dbReference type="ARBA" id="ARBA00004370"/>
    </source>
</evidence>
<dbReference type="NCBIfam" id="NF008437">
    <property type="entry name" value="PRK11280.1"/>
    <property type="match status" value="1"/>
</dbReference>
<organism evidence="5 6">
    <name type="scientific">Thermomonas beijingensis</name>
    <dbReference type="NCBI Taxonomy" id="2872701"/>
    <lineage>
        <taxon>Bacteria</taxon>
        <taxon>Pseudomonadati</taxon>
        <taxon>Pseudomonadota</taxon>
        <taxon>Gammaproteobacteria</taxon>
        <taxon>Lysobacterales</taxon>
        <taxon>Lysobacteraceae</taxon>
        <taxon>Thermomonas</taxon>
    </lineage>
</organism>
<dbReference type="PANTHER" id="PTHR35603:SF2">
    <property type="entry name" value="OUTER MEMBRANE LIPOPROTEIN"/>
    <property type="match status" value="1"/>
</dbReference>
<feature type="domain" description="Glycine zipper 2TM" evidence="4">
    <location>
        <begin position="125"/>
        <end position="165"/>
    </location>
</feature>
<keyword evidence="6" id="KW-1185">Reference proteome</keyword>
<keyword evidence="3" id="KW-0732">Signal</keyword>
<comment type="caution">
    <text evidence="5">The sequence shown here is derived from an EMBL/GenBank/DDBJ whole genome shotgun (WGS) entry which is preliminary data.</text>
</comment>
<gene>
    <name evidence="5" type="ORF">K7B09_02950</name>
</gene>
<evidence type="ECO:0000313" key="5">
    <source>
        <dbReference type="EMBL" id="MBZ4185283.1"/>
    </source>
</evidence>
<dbReference type="InterPro" id="IPR051407">
    <property type="entry name" value="Bact_OM_lipoprot/Surf_antigen"/>
</dbReference>
<feature type="chain" id="PRO_5046977548" evidence="3">
    <location>
        <begin position="23"/>
        <end position="275"/>
    </location>
</feature>
<evidence type="ECO:0000259" key="4">
    <source>
        <dbReference type="Pfam" id="PF05433"/>
    </source>
</evidence>
<evidence type="ECO:0000256" key="2">
    <source>
        <dbReference type="ARBA" id="ARBA00023136"/>
    </source>
</evidence>
<evidence type="ECO:0000256" key="3">
    <source>
        <dbReference type="SAM" id="SignalP"/>
    </source>
</evidence>
<protein>
    <submittedName>
        <fullName evidence="5">Glycine zipper 2TM domain-containing protein</fullName>
    </submittedName>
</protein>
<dbReference type="EMBL" id="JAIQDJ010000001">
    <property type="protein sequence ID" value="MBZ4185283.1"/>
    <property type="molecule type" value="Genomic_DNA"/>
</dbReference>
<name>A0ABS7TBR2_9GAMM</name>